<dbReference type="OrthoDB" id="1629525at2"/>
<organism evidence="3 4">
    <name type="scientific">Lucifera butyrica</name>
    <dbReference type="NCBI Taxonomy" id="1351585"/>
    <lineage>
        <taxon>Bacteria</taxon>
        <taxon>Bacillati</taxon>
        <taxon>Bacillota</taxon>
        <taxon>Negativicutes</taxon>
        <taxon>Veillonellales</taxon>
        <taxon>Veillonellaceae</taxon>
        <taxon>Lucifera</taxon>
    </lineage>
</organism>
<feature type="compositionally biased region" description="Polar residues" evidence="1">
    <location>
        <begin position="151"/>
        <end position="174"/>
    </location>
</feature>
<keyword evidence="2" id="KW-0812">Transmembrane</keyword>
<sequence length="199" mass="21506">MADFKKNMTRGMQSARHWLMRAEEAFGKNRDVRGELDLMIAQAELQRVREANRAGQWRFKYPLLWQGLAFGFAAMIAVAGLGGTYLWLRDKGNVAPVPLAAIEKAKPVVPAPAAVSKPAPAKIGQPDSSLTPPSPAPVAVTEPSPAPAAISTPNSQSSLQETRPPQTVTRSHTASPEVVLPPQEMQKLIREAGRSLRGQ</sequence>
<dbReference type="AlphaFoldDB" id="A0A498R966"/>
<evidence type="ECO:0000256" key="1">
    <source>
        <dbReference type="SAM" id="MobiDB-lite"/>
    </source>
</evidence>
<evidence type="ECO:0000313" key="3">
    <source>
        <dbReference type="EMBL" id="VBB09256.1"/>
    </source>
</evidence>
<accession>A0A498R966</accession>
<dbReference type="EMBL" id="UPPP01000116">
    <property type="protein sequence ID" value="VBB09256.1"/>
    <property type="molecule type" value="Genomic_DNA"/>
</dbReference>
<dbReference type="RefSeq" id="WP_126720620.1">
    <property type="nucleotide sequence ID" value="NZ_UPPP01000116.1"/>
</dbReference>
<evidence type="ECO:0000313" key="4">
    <source>
        <dbReference type="Proteomes" id="UP000277811"/>
    </source>
</evidence>
<feature type="compositionally biased region" description="Basic and acidic residues" evidence="1">
    <location>
        <begin position="187"/>
        <end position="199"/>
    </location>
</feature>
<feature type="transmembrane region" description="Helical" evidence="2">
    <location>
        <begin position="63"/>
        <end position="88"/>
    </location>
</feature>
<evidence type="ECO:0000256" key="2">
    <source>
        <dbReference type="SAM" id="Phobius"/>
    </source>
</evidence>
<dbReference type="Proteomes" id="UP000277811">
    <property type="component" value="Unassembled WGS sequence"/>
</dbReference>
<keyword evidence="2" id="KW-1133">Transmembrane helix</keyword>
<gene>
    <name evidence="3" type="ORF">LUCI_4546</name>
</gene>
<feature type="region of interest" description="Disordered" evidence="1">
    <location>
        <begin position="116"/>
        <end position="199"/>
    </location>
</feature>
<reference evidence="3 4" key="1">
    <citation type="submission" date="2018-06" db="EMBL/GenBank/DDBJ databases">
        <authorList>
            <person name="Strepis N."/>
        </authorList>
    </citation>
    <scope>NUCLEOTIDE SEQUENCE [LARGE SCALE GENOMIC DNA]</scope>
    <source>
        <strain evidence="3">LUCI</strain>
    </source>
</reference>
<proteinExistence type="predicted"/>
<keyword evidence="4" id="KW-1185">Reference proteome</keyword>
<protein>
    <submittedName>
        <fullName evidence="3">Uncharacterized protein</fullName>
    </submittedName>
</protein>
<name>A0A498R966_9FIRM</name>
<keyword evidence="2" id="KW-0472">Membrane</keyword>